<dbReference type="OrthoDB" id="10332624at2759"/>
<evidence type="ECO:0000313" key="1">
    <source>
        <dbReference type="EMBL" id="PWY79402.1"/>
    </source>
</evidence>
<protein>
    <submittedName>
        <fullName evidence="1">Uncharacterized protein</fullName>
    </submittedName>
</protein>
<proteinExistence type="predicted"/>
<dbReference type="GeneID" id="37114405"/>
<dbReference type="Proteomes" id="UP000246702">
    <property type="component" value="Unassembled WGS sequence"/>
</dbReference>
<dbReference type="EMBL" id="MSFK01000023">
    <property type="protein sequence ID" value="PWY79402.1"/>
    <property type="molecule type" value="Genomic_DNA"/>
</dbReference>
<evidence type="ECO:0000313" key="2">
    <source>
        <dbReference type="Proteomes" id="UP000246702"/>
    </source>
</evidence>
<name>A0A317W2A2_9EURO</name>
<sequence>MRSVPTSLAPWLRPSPLLSSTWRACIVVLRLKVNHHAFTHRSWASGTCASGSYHIPVKSWTAVTDNNNFGIILGLSLPYLRLLLF</sequence>
<dbReference type="AlphaFoldDB" id="A0A317W2A2"/>
<reference evidence="1 2" key="1">
    <citation type="submission" date="2016-12" db="EMBL/GenBank/DDBJ databases">
        <title>The genomes of Aspergillus section Nigri reveals drivers in fungal speciation.</title>
        <authorList>
            <consortium name="DOE Joint Genome Institute"/>
            <person name="Vesth T.C."/>
            <person name="Nybo J."/>
            <person name="Theobald S."/>
            <person name="Brandl J."/>
            <person name="Frisvad J.C."/>
            <person name="Nielsen K.F."/>
            <person name="Lyhne E.K."/>
            <person name="Kogle M.E."/>
            <person name="Kuo A."/>
            <person name="Riley R."/>
            <person name="Clum A."/>
            <person name="Nolan M."/>
            <person name="Lipzen A."/>
            <person name="Salamov A."/>
            <person name="Henrissat B."/>
            <person name="Wiebenga A."/>
            <person name="De Vries R.P."/>
            <person name="Grigoriev I.V."/>
            <person name="Mortensen U.H."/>
            <person name="Andersen M.R."/>
            <person name="Baker S.E."/>
        </authorList>
    </citation>
    <scope>NUCLEOTIDE SEQUENCE [LARGE SCALE GENOMIC DNA]</scope>
    <source>
        <strain evidence="1 2">CBS 115572</strain>
    </source>
</reference>
<keyword evidence="2" id="KW-1185">Reference proteome</keyword>
<dbReference type="RefSeq" id="XP_025464974.1">
    <property type="nucleotide sequence ID" value="XM_025612262.1"/>
</dbReference>
<accession>A0A317W2A2</accession>
<organism evidence="1 2">
    <name type="scientific">Aspergillus sclerotioniger CBS 115572</name>
    <dbReference type="NCBI Taxonomy" id="1450535"/>
    <lineage>
        <taxon>Eukaryota</taxon>
        <taxon>Fungi</taxon>
        <taxon>Dikarya</taxon>
        <taxon>Ascomycota</taxon>
        <taxon>Pezizomycotina</taxon>
        <taxon>Eurotiomycetes</taxon>
        <taxon>Eurotiomycetidae</taxon>
        <taxon>Eurotiales</taxon>
        <taxon>Aspergillaceae</taxon>
        <taxon>Aspergillus</taxon>
        <taxon>Aspergillus subgen. Circumdati</taxon>
    </lineage>
</organism>
<comment type="caution">
    <text evidence="1">The sequence shown here is derived from an EMBL/GenBank/DDBJ whole genome shotgun (WGS) entry which is preliminary data.</text>
</comment>
<gene>
    <name evidence="1" type="ORF">BO94DRAFT_537422</name>
</gene>